<dbReference type="EMBL" id="MU004289">
    <property type="protein sequence ID" value="KAF2662453.1"/>
    <property type="molecule type" value="Genomic_DNA"/>
</dbReference>
<name>A0A6A6TU21_9PLEO</name>
<reference evidence="1" key="1">
    <citation type="journal article" date="2020" name="Stud. Mycol.">
        <title>101 Dothideomycetes genomes: a test case for predicting lifestyles and emergence of pathogens.</title>
        <authorList>
            <person name="Haridas S."/>
            <person name="Albert R."/>
            <person name="Binder M."/>
            <person name="Bloem J."/>
            <person name="Labutti K."/>
            <person name="Salamov A."/>
            <person name="Andreopoulos B."/>
            <person name="Baker S."/>
            <person name="Barry K."/>
            <person name="Bills G."/>
            <person name="Bluhm B."/>
            <person name="Cannon C."/>
            <person name="Castanera R."/>
            <person name="Culley D."/>
            <person name="Daum C."/>
            <person name="Ezra D."/>
            <person name="Gonzalez J."/>
            <person name="Henrissat B."/>
            <person name="Kuo A."/>
            <person name="Liang C."/>
            <person name="Lipzen A."/>
            <person name="Lutzoni F."/>
            <person name="Magnuson J."/>
            <person name="Mondo S."/>
            <person name="Nolan M."/>
            <person name="Ohm R."/>
            <person name="Pangilinan J."/>
            <person name="Park H.-J."/>
            <person name="Ramirez L."/>
            <person name="Alfaro M."/>
            <person name="Sun H."/>
            <person name="Tritt A."/>
            <person name="Yoshinaga Y."/>
            <person name="Zwiers L.-H."/>
            <person name="Turgeon B."/>
            <person name="Goodwin S."/>
            <person name="Spatafora J."/>
            <person name="Crous P."/>
            <person name="Grigoriev I."/>
        </authorList>
    </citation>
    <scope>NUCLEOTIDE SEQUENCE</scope>
    <source>
        <strain evidence="1">CBS 122681</strain>
    </source>
</reference>
<dbReference type="AlphaFoldDB" id="A0A6A6TU21"/>
<organism evidence="1 2">
    <name type="scientific">Lophiostoma macrostomum CBS 122681</name>
    <dbReference type="NCBI Taxonomy" id="1314788"/>
    <lineage>
        <taxon>Eukaryota</taxon>
        <taxon>Fungi</taxon>
        <taxon>Dikarya</taxon>
        <taxon>Ascomycota</taxon>
        <taxon>Pezizomycotina</taxon>
        <taxon>Dothideomycetes</taxon>
        <taxon>Pleosporomycetidae</taxon>
        <taxon>Pleosporales</taxon>
        <taxon>Lophiostomataceae</taxon>
        <taxon>Lophiostoma</taxon>
    </lineage>
</organism>
<evidence type="ECO:0000313" key="1">
    <source>
        <dbReference type="EMBL" id="KAF2662453.1"/>
    </source>
</evidence>
<sequence length="189" mass="21427">MRTYLERTKLRNLCVLGLPLSSCPCPFMSSLHFASEITCAFRIPTVLVFFSLSLLACCRWNPTLMSFVDLSDHFRSRNIFAHPLTPHEPCRTLLQLFWTSGASPAKKHISPADNNPNETSRGGAATASRSWLATPCMMIATCSHVIQSRLAACWPLYGAMPCEANENVWCPRTCEYFRYAAWNWMRQKV</sequence>
<protein>
    <submittedName>
        <fullName evidence="1">Uncharacterized protein</fullName>
    </submittedName>
</protein>
<keyword evidence="2" id="KW-1185">Reference proteome</keyword>
<evidence type="ECO:0000313" key="2">
    <source>
        <dbReference type="Proteomes" id="UP000799324"/>
    </source>
</evidence>
<gene>
    <name evidence="1" type="ORF">K491DRAFT_179217</name>
</gene>
<accession>A0A6A6TU21</accession>
<dbReference type="Proteomes" id="UP000799324">
    <property type="component" value="Unassembled WGS sequence"/>
</dbReference>
<proteinExistence type="predicted"/>